<accession>A0A024TUP2</accession>
<dbReference type="Gene3D" id="2.30.30.1150">
    <property type="match status" value="1"/>
</dbReference>
<gene>
    <name evidence="7" type="ORF">H310_09109</name>
</gene>
<reference evidence="7" key="1">
    <citation type="submission" date="2013-12" db="EMBL/GenBank/DDBJ databases">
        <title>The Genome Sequence of Aphanomyces invadans NJM9701.</title>
        <authorList>
            <consortium name="The Broad Institute Genomics Platform"/>
            <person name="Russ C."/>
            <person name="Tyler B."/>
            <person name="van West P."/>
            <person name="Dieguez-Uribeondo J."/>
            <person name="Young S.K."/>
            <person name="Zeng Q."/>
            <person name="Gargeya S."/>
            <person name="Fitzgerald M."/>
            <person name="Abouelleil A."/>
            <person name="Alvarado L."/>
            <person name="Chapman S.B."/>
            <person name="Gainer-Dewar J."/>
            <person name="Goldberg J."/>
            <person name="Griggs A."/>
            <person name="Gujja S."/>
            <person name="Hansen M."/>
            <person name="Howarth C."/>
            <person name="Imamovic A."/>
            <person name="Ireland A."/>
            <person name="Larimer J."/>
            <person name="McCowan C."/>
            <person name="Murphy C."/>
            <person name="Pearson M."/>
            <person name="Poon T.W."/>
            <person name="Priest M."/>
            <person name="Roberts A."/>
            <person name="Saif S."/>
            <person name="Shea T."/>
            <person name="Sykes S."/>
            <person name="Wortman J."/>
            <person name="Nusbaum C."/>
            <person name="Birren B."/>
        </authorList>
    </citation>
    <scope>NUCLEOTIDE SEQUENCE [LARGE SCALE GENOMIC DNA]</scope>
    <source>
        <strain evidence="7">NJM9701</strain>
    </source>
</reference>
<organism evidence="7">
    <name type="scientific">Aphanomyces invadans</name>
    <dbReference type="NCBI Taxonomy" id="157072"/>
    <lineage>
        <taxon>Eukaryota</taxon>
        <taxon>Sar</taxon>
        <taxon>Stramenopiles</taxon>
        <taxon>Oomycota</taxon>
        <taxon>Saprolegniomycetes</taxon>
        <taxon>Saprolegniales</taxon>
        <taxon>Verrucalvaceae</taxon>
        <taxon>Aphanomyces</taxon>
    </lineage>
</organism>
<dbReference type="AlphaFoldDB" id="A0A024TUP2"/>
<protein>
    <recommendedName>
        <fullName evidence="6">PHD-type domain-containing protein</fullName>
    </recommendedName>
</protein>
<dbReference type="SMART" id="SM00249">
    <property type="entry name" value="PHD"/>
    <property type="match status" value="1"/>
</dbReference>
<dbReference type="SUPFAM" id="SSF57903">
    <property type="entry name" value="FYVE/PHD zinc finger"/>
    <property type="match status" value="1"/>
</dbReference>
<dbReference type="InterPro" id="IPR019786">
    <property type="entry name" value="Zinc_finger_PHD-type_CS"/>
</dbReference>
<dbReference type="PANTHER" id="PTHR24102">
    <property type="entry name" value="PHD FINGER PROTEIN"/>
    <property type="match status" value="1"/>
</dbReference>
<feature type="domain" description="PHD-type" evidence="6">
    <location>
        <begin position="456"/>
        <end position="507"/>
    </location>
</feature>
<evidence type="ECO:0000256" key="5">
    <source>
        <dbReference type="SAM" id="MobiDB-lite"/>
    </source>
</evidence>
<feature type="compositionally biased region" description="Polar residues" evidence="5">
    <location>
        <begin position="302"/>
        <end position="318"/>
    </location>
</feature>
<keyword evidence="3" id="KW-0862">Zinc</keyword>
<evidence type="ECO:0000256" key="2">
    <source>
        <dbReference type="ARBA" id="ARBA00022771"/>
    </source>
</evidence>
<dbReference type="EMBL" id="KI913971">
    <property type="protein sequence ID" value="ETV97743.1"/>
    <property type="molecule type" value="Genomic_DNA"/>
</dbReference>
<feature type="compositionally biased region" description="Basic and acidic residues" evidence="5">
    <location>
        <begin position="377"/>
        <end position="388"/>
    </location>
</feature>
<dbReference type="GO" id="GO:0008270">
    <property type="term" value="F:zinc ion binding"/>
    <property type="evidence" value="ECO:0007669"/>
    <property type="project" value="UniProtKB-KW"/>
</dbReference>
<evidence type="ECO:0000256" key="3">
    <source>
        <dbReference type="ARBA" id="ARBA00022833"/>
    </source>
</evidence>
<dbReference type="PROSITE" id="PS01359">
    <property type="entry name" value="ZF_PHD_1"/>
    <property type="match status" value="1"/>
</dbReference>
<proteinExistence type="predicted"/>
<dbReference type="eggNOG" id="KOG0825">
    <property type="taxonomic scope" value="Eukaryota"/>
</dbReference>
<keyword evidence="1" id="KW-0479">Metal-binding</keyword>
<dbReference type="STRING" id="157072.A0A024TUP2"/>
<dbReference type="RefSeq" id="XP_008873304.1">
    <property type="nucleotide sequence ID" value="XM_008875082.1"/>
</dbReference>
<feature type="region of interest" description="Disordered" evidence="5">
    <location>
        <begin position="557"/>
        <end position="583"/>
    </location>
</feature>
<keyword evidence="2 4" id="KW-0863">Zinc-finger</keyword>
<feature type="compositionally biased region" description="Low complexity" evidence="5">
    <location>
        <begin position="401"/>
        <end position="416"/>
    </location>
</feature>
<dbReference type="GeneID" id="20086159"/>
<evidence type="ECO:0000313" key="7">
    <source>
        <dbReference type="EMBL" id="ETV97743.1"/>
    </source>
</evidence>
<evidence type="ECO:0000256" key="4">
    <source>
        <dbReference type="PROSITE-ProRule" id="PRU00146"/>
    </source>
</evidence>
<feature type="region of interest" description="Disordered" evidence="5">
    <location>
        <begin position="299"/>
        <end position="389"/>
    </location>
</feature>
<dbReference type="VEuPathDB" id="FungiDB:H310_09109"/>
<feature type="region of interest" description="Disordered" evidence="5">
    <location>
        <begin position="401"/>
        <end position="450"/>
    </location>
</feature>
<dbReference type="InterPro" id="IPR001965">
    <property type="entry name" value="Znf_PHD"/>
</dbReference>
<feature type="compositionally biased region" description="Basic and acidic residues" evidence="5">
    <location>
        <begin position="335"/>
        <end position="352"/>
    </location>
</feature>
<dbReference type="InterPro" id="IPR019787">
    <property type="entry name" value="Znf_PHD-finger"/>
</dbReference>
<dbReference type="PANTHER" id="PTHR24102:SF28">
    <property type="entry name" value="PHD-TYPE DOMAIN-CONTAINING PROTEIN"/>
    <property type="match status" value="1"/>
</dbReference>
<dbReference type="InterPro" id="IPR011011">
    <property type="entry name" value="Znf_FYVE_PHD"/>
</dbReference>
<feature type="compositionally biased region" description="Basic and acidic residues" evidence="5">
    <location>
        <begin position="319"/>
        <end position="328"/>
    </location>
</feature>
<dbReference type="OrthoDB" id="432829at2759"/>
<name>A0A024TUP2_9STRA</name>
<dbReference type="Pfam" id="PF00628">
    <property type="entry name" value="PHD"/>
    <property type="match status" value="1"/>
</dbReference>
<dbReference type="PROSITE" id="PS50016">
    <property type="entry name" value="ZF_PHD_2"/>
    <property type="match status" value="1"/>
</dbReference>
<evidence type="ECO:0000259" key="6">
    <source>
        <dbReference type="PROSITE" id="PS50016"/>
    </source>
</evidence>
<evidence type="ECO:0000256" key="1">
    <source>
        <dbReference type="ARBA" id="ARBA00022723"/>
    </source>
</evidence>
<sequence length="583" mass="63942">MPVKDCTTDNTGETREYPSDLGRLADISVDMRPYASESSDSEADVFAATDARKLRMLAAVDKTEELKDYVLTAMRQLSRMSSGLAMLLPTSSLHQASHSTMDDTNPRGADLMGRVWHSLHKVSAAVNSLARHSTTGRDPYFEALDLTLLPPDPTMALEAIHAKLYALRHKLVAPLQKVDAAARPLLMSAWEQGHAASHEHAATAVTCWTTKAAELHVRVQAAIAETPRSDDNGTALLLRDVKDFLGTMRLIHAPALTAASVRQAQAVNELVAALQSSLPSSIAADVPHRHTPATWEMAKVPQASSNPSRRPSGSQNQSHGKDRLHTKDPTGSPRHYADMKKRKEAPSTDLFEHQQQTSHEKKARRPSTSPYAAWSLGHKERDVKKHDATSLPMAPTISSTAQQLAASALQASPSSSRRGRPAFHDASAALPGTPPTAASDDNVASIPSPTVSPSRVVGCEKCRMNNNHDKMLLCDNHCGREYHMYCLEPRLDVVPEDDWFCPECVKVACLAVKCNRFCVFNQRYCPRHLCKEKGCSYRCKKQGYCGKHSKLHVYEPTHRGGHVGGPTDAFDEDDDEYMASSKQ</sequence>